<gene>
    <name evidence="4" type="ORF">ABUH87_08710</name>
</gene>
<evidence type="ECO:0000313" key="5">
    <source>
        <dbReference type="Proteomes" id="UP001556118"/>
    </source>
</evidence>
<keyword evidence="1" id="KW-0732">Signal</keyword>
<dbReference type="Pfam" id="PF07883">
    <property type="entry name" value="Cupin_2"/>
    <property type="match status" value="1"/>
</dbReference>
<evidence type="ECO:0000259" key="3">
    <source>
        <dbReference type="Pfam" id="PF07883"/>
    </source>
</evidence>
<dbReference type="SUPFAM" id="SSF69118">
    <property type="entry name" value="AhpD-like"/>
    <property type="match status" value="2"/>
</dbReference>
<dbReference type="EMBL" id="JBFNXR010000029">
    <property type="protein sequence ID" value="MEW9855255.1"/>
    <property type="molecule type" value="Genomic_DNA"/>
</dbReference>
<feature type="chain" id="PRO_5047340621" evidence="1">
    <location>
        <begin position="23"/>
        <end position="390"/>
    </location>
</feature>
<dbReference type="Gene3D" id="2.60.120.10">
    <property type="entry name" value="Jelly Rolls"/>
    <property type="match status" value="1"/>
</dbReference>
<dbReference type="PANTHER" id="PTHR33570">
    <property type="entry name" value="4-CARBOXYMUCONOLACTONE DECARBOXYLASE FAMILY PROTEIN"/>
    <property type="match status" value="1"/>
</dbReference>
<dbReference type="Gene3D" id="1.20.1290.10">
    <property type="entry name" value="AhpD-like"/>
    <property type="match status" value="2"/>
</dbReference>
<dbReference type="InterPro" id="IPR052512">
    <property type="entry name" value="4CMD/NDH-1_regulator"/>
</dbReference>
<comment type="caution">
    <text evidence="4">The sequence shown here is derived from an EMBL/GenBank/DDBJ whole genome shotgun (WGS) entry which is preliminary data.</text>
</comment>
<dbReference type="PANTHER" id="PTHR33570:SF9">
    <property type="entry name" value="BLL4600 PROTEIN"/>
    <property type="match status" value="1"/>
</dbReference>
<dbReference type="RefSeq" id="WP_367772577.1">
    <property type="nucleotide sequence ID" value="NZ_JBFNXR010000029.1"/>
</dbReference>
<evidence type="ECO:0000313" key="4">
    <source>
        <dbReference type="EMBL" id="MEW9855255.1"/>
    </source>
</evidence>
<evidence type="ECO:0000256" key="1">
    <source>
        <dbReference type="SAM" id="SignalP"/>
    </source>
</evidence>
<feature type="signal peptide" evidence="1">
    <location>
        <begin position="1"/>
        <end position="22"/>
    </location>
</feature>
<dbReference type="Pfam" id="PF02627">
    <property type="entry name" value="CMD"/>
    <property type="match status" value="2"/>
</dbReference>
<dbReference type="CDD" id="cd02233">
    <property type="entry name" value="cupin_HNL-like"/>
    <property type="match status" value="1"/>
</dbReference>
<name>A0ABV3RB51_9SPHN</name>
<dbReference type="InterPro" id="IPR013096">
    <property type="entry name" value="Cupin_2"/>
</dbReference>
<dbReference type="InterPro" id="IPR047263">
    <property type="entry name" value="HNL-like_cupin"/>
</dbReference>
<evidence type="ECO:0000259" key="2">
    <source>
        <dbReference type="Pfam" id="PF02627"/>
    </source>
</evidence>
<feature type="domain" description="Carboxymuconolactone decarboxylase-like" evidence="2">
    <location>
        <begin position="165"/>
        <end position="247"/>
    </location>
</feature>
<organism evidence="4 5">
    <name type="scientific">Novosphingobium rhizovicinum</name>
    <dbReference type="NCBI Taxonomy" id="3228928"/>
    <lineage>
        <taxon>Bacteria</taxon>
        <taxon>Pseudomonadati</taxon>
        <taxon>Pseudomonadota</taxon>
        <taxon>Alphaproteobacteria</taxon>
        <taxon>Sphingomonadales</taxon>
        <taxon>Sphingomonadaceae</taxon>
        <taxon>Novosphingobium</taxon>
    </lineage>
</organism>
<sequence>MMKQILQAVLGASAMMITPVQAQERPSVAPKNMQAIAPALADYTDDVLYGDIWERSELSPRDRSLVTISVLVATGKTAQLNGHLGRGLDNGIKPTELAGIVTHLAFYTGWPNAVSALNVVEQVFAERKIDARALRQPPSAPSSLPASATARAKSLEDQVAPTAAKLARLTDSVLFRDLWRRTDLAPRDRSLVTIAAMAANGDTGQLELHVERGVENGLTRPDMVEAFTHLAFYAGWPKAMAAVQVTAAPQASRGAAKSGVRILPPGQTRAAAPPSNFTGSAVVTSRFKGTGESRLGGGTVTFQPGAHTNWHVHPLGQLLIVTAGEGLVQAEGGPVRTIKAGDTVWIGPGVKHWHGAKPKRAMTHVAVSEVADGQSVTWLERLDEGQSGSP</sequence>
<accession>A0ABV3RB51</accession>
<feature type="domain" description="Carboxymuconolactone decarboxylase-like" evidence="2">
    <location>
        <begin position="38"/>
        <end position="121"/>
    </location>
</feature>
<dbReference type="InterPro" id="IPR003779">
    <property type="entry name" value="CMD-like"/>
</dbReference>
<dbReference type="InterPro" id="IPR029032">
    <property type="entry name" value="AhpD-like"/>
</dbReference>
<feature type="domain" description="Cupin type-2" evidence="3">
    <location>
        <begin position="299"/>
        <end position="357"/>
    </location>
</feature>
<keyword evidence="5" id="KW-1185">Reference proteome</keyword>
<dbReference type="InterPro" id="IPR011051">
    <property type="entry name" value="RmlC_Cupin_sf"/>
</dbReference>
<protein>
    <submittedName>
        <fullName evidence="4">Carboxymuconolactone decarboxylase family protein</fullName>
    </submittedName>
</protein>
<dbReference type="Proteomes" id="UP001556118">
    <property type="component" value="Unassembled WGS sequence"/>
</dbReference>
<dbReference type="SUPFAM" id="SSF51182">
    <property type="entry name" value="RmlC-like cupins"/>
    <property type="match status" value="1"/>
</dbReference>
<reference evidence="4 5" key="1">
    <citation type="submission" date="2024-06" db="EMBL/GenBank/DDBJ databases">
        <title>Novosphingobium rhizovicinus M1R2S20.</title>
        <authorList>
            <person name="Sun J.-Q."/>
        </authorList>
    </citation>
    <scope>NUCLEOTIDE SEQUENCE [LARGE SCALE GENOMIC DNA]</scope>
    <source>
        <strain evidence="4 5">M1R2S20</strain>
    </source>
</reference>
<proteinExistence type="predicted"/>
<dbReference type="InterPro" id="IPR014710">
    <property type="entry name" value="RmlC-like_jellyroll"/>
</dbReference>